<evidence type="ECO:0000256" key="5">
    <source>
        <dbReference type="RuleBase" id="RU003476"/>
    </source>
</evidence>
<sequence length="183" mass="20200">MSQPQDPLPGEGWAIGPDGMARRSAARVLLFDGLGRLLLVNAHDAQNPARHWWFTVGGGIDEGESARDAAVREVREETGLEVDPASLIGPVAVRSSVFDFFARHVRQDEEYFVARLGGMAEHLVTTGWTAVERSFMDGLRWFTRQEIEALEVEVFPVELVQLLDNLVGGWDGTLRRLGDLSGS</sequence>
<organism evidence="7 8">
    <name type="scientific">Tessaracoccus bendigoensis DSM 12906</name>
    <dbReference type="NCBI Taxonomy" id="1123357"/>
    <lineage>
        <taxon>Bacteria</taxon>
        <taxon>Bacillati</taxon>
        <taxon>Actinomycetota</taxon>
        <taxon>Actinomycetes</taxon>
        <taxon>Propionibacteriales</taxon>
        <taxon>Propionibacteriaceae</taxon>
        <taxon>Tessaracoccus</taxon>
    </lineage>
</organism>
<dbReference type="RefSeq" id="WP_073187801.1">
    <property type="nucleotide sequence ID" value="NZ_FQZG01000034.1"/>
</dbReference>
<dbReference type="OrthoDB" id="9804442at2"/>
<accession>A0A1M6HPW6</accession>
<dbReference type="PANTHER" id="PTHR43046">
    <property type="entry name" value="GDP-MANNOSE MANNOSYL HYDROLASE"/>
    <property type="match status" value="1"/>
</dbReference>
<evidence type="ECO:0000256" key="3">
    <source>
        <dbReference type="ARBA" id="ARBA00022801"/>
    </source>
</evidence>
<dbReference type="PROSITE" id="PS00893">
    <property type="entry name" value="NUDIX_BOX"/>
    <property type="match status" value="1"/>
</dbReference>
<name>A0A1M6HPW6_9ACTN</name>
<evidence type="ECO:0000313" key="8">
    <source>
        <dbReference type="Proteomes" id="UP000184512"/>
    </source>
</evidence>
<dbReference type="InterPro" id="IPR015797">
    <property type="entry name" value="NUDIX_hydrolase-like_dom_sf"/>
</dbReference>
<comment type="similarity">
    <text evidence="2 5">Belongs to the Nudix hydrolase family.</text>
</comment>
<dbReference type="Gene3D" id="3.90.79.10">
    <property type="entry name" value="Nucleoside Triphosphate Pyrophosphohydrolase"/>
    <property type="match status" value="1"/>
</dbReference>
<dbReference type="Proteomes" id="UP000184512">
    <property type="component" value="Unassembled WGS sequence"/>
</dbReference>
<keyword evidence="3 5" id="KW-0378">Hydrolase</keyword>
<keyword evidence="4" id="KW-0460">Magnesium</keyword>
<dbReference type="PRINTS" id="PR00502">
    <property type="entry name" value="NUDIXFAMILY"/>
</dbReference>
<dbReference type="CDD" id="cd04685">
    <property type="entry name" value="NUDIX_Hydrolase"/>
    <property type="match status" value="1"/>
</dbReference>
<evidence type="ECO:0000256" key="4">
    <source>
        <dbReference type="ARBA" id="ARBA00022842"/>
    </source>
</evidence>
<dbReference type="SUPFAM" id="SSF55811">
    <property type="entry name" value="Nudix"/>
    <property type="match status" value="1"/>
</dbReference>
<evidence type="ECO:0000256" key="1">
    <source>
        <dbReference type="ARBA" id="ARBA00001946"/>
    </source>
</evidence>
<evidence type="ECO:0000313" key="7">
    <source>
        <dbReference type="EMBL" id="SHJ24227.1"/>
    </source>
</evidence>
<dbReference type="PANTHER" id="PTHR43046:SF12">
    <property type="entry name" value="GDP-MANNOSE MANNOSYL HYDROLASE"/>
    <property type="match status" value="1"/>
</dbReference>
<gene>
    <name evidence="7" type="ORF">SAMN02745244_02025</name>
</gene>
<comment type="cofactor">
    <cofactor evidence="1">
        <name>Mg(2+)</name>
        <dbReference type="ChEBI" id="CHEBI:18420"/>
    </cofactor>
</comment>
<dbReference type="GO" id="GO:0016787">
    <property type="term" value="F:hydrolase activity"/>
    <property type="evidence" value="ECO:0007669"/>
    <property type="project" value="UniProtKB-KW"/>
</dbReference>
<dbReference type="EMBL" id="FQZG01000034">
    <property type="protein sequence ID" value="SHJ24227.1"/>
    <property type="molecule type" value="Genomic_DNA"/>
</dbReference>
<evidence type="ECO:0000259" key="6">
    <source>
        <dbReference type="PROSITE" id="PS51462"/>
    </source>
</evidence>
<dbReference type="InterPro" id="IPR020476">
    <property type="entry name" value="Nudix_hydrolase"/>
</dbReference>
<dbReference type="InterPro" id="IPR020084">
    <property type="entry name" value="NUDIX_hydrolase_CS"/>
</dbReference>
<evidence type="ECO:0000256" key="2">
    <source>
        <dbReference type="ARBA" id="ARBA00005582"/>
    </source>
</evidence>
<dbReference type="InterPro" id="IPR000086">
    <property type="entry name" value="NUDIX_hydrolase_dom"/>
</dbReference>
<proteinExistence type="inferred from homology"/>
<dbReference type="AlphaFoldDB" id="A0A1M6HPW6"/>
<keyword evidence="8" id="KW-1185">Reference proteome</keyword>
<protein>
    <submittedName>
        <fullName evidence="7">8-oxo-dGTP pyrophosphatase MutT, NUDIX family</fullName>
    </submittedName>
</protein>
<feature type="domain" description="Nudix hydrolase" evidence="6">
    <location>
        <begin position="21"/>
        <end position="165"/>
    </location>
</feature>
<dbReference type="PROSITE" id="PS51462">
    <property type="entry name" value="NUDIX"/>
    <property type="match status" value="1"/>
</dbReference>
<dbReference type="STRING" id="1123357.SAMN02745244_02025"/>
<reference evidence="7 8" key="1">
    <citation type="submission" date="2016-11" db="EMBL/GenBank/DDBJ databases">
        <authorList>
            <person name="Jaros S."/>
            <person name="Januszkiewicz K."/>
            <person name="Wedrychowicz H."/>
        </authorList>
    </citation>
    <scope>NUCLEOTIDE SEQUENCE [LARGE SCALE GENOMIC DNA]</scope>
    <source>
        <strain evidence="7 8">DSM 12906</strain>
    </source>
</reference>
<dbReference type="Pfam" id="PF00293">
    <property type="entry name" value="NUDIX"/>
    <property type="match status" value="1"/>
</dbReference>